<name>A0A5B3GA96_9BACT</name>
<dbReference type="PROSITE" id="PS51257">
    <property type="entry name" value="PROKAR_LIPOPROTEIN"/>
    <property type="match status" value="1"/>
</dbReference>
<dbReference type="SUPFAM" id="SSF111369">
    <property type="entry name" value="HlyD-like secretion proteins"/>
    <property type="match status" value="1"/>
</dbReference>
<reference evidence="4 5" key="1">
    <citation type="journal article" date="2019" name="Nat. Med.">
        <title>A library of human gut bacterial isolates paired with longitudinal multiomics data enables mechanistic microbiome research.</title>
        <authorList>
            <person name="Poyet M."/>
            <person name="Groussin M."/>
            <person name="Gibbons S.M."/>
            <person name="Avila-Pacheco J."/>
            <person name="Jiang X."/>
            <person name="Kearney S.M."/>
            <person name="Perrotta A.R."/>
            <person name="Berdy B."/>
            <person name="Zhao S."/>
            <person name="Lieberman T.D."/>
            <person name="Swanson P.K."/>
            <person name="Smith M."/>
            <person name="Roesemann S."/>
            <person name="Alexander J.E."/>
            <person name="Rich S.A."/>
            <person name="Livny J."/>
            <person name="Vlamakis H."/>
            <person name="Clish C."/>
            <person name="Bullock K."/>
            <person name="Deik A."/>
            <person name="Scott J."/>
            <person name="Pierce K.A."/>
            <person name="Xavier R.J."/>
            <person name="Alm E.J."/>
        </authorList>
    </citation>
    <scope>NUCLEOTIDE SEQUENCE [LARGE SCALE GENOMIC DNA]</scope>
    <source>
        <strain evidence="4 5">BIOML-A2</strain>
    </source>
</reference>
<dbReference type="AlphaFoldDB" id="A0A5B3GA96"/>
<dbReference type="NCBIfam" id="TIGR01730">
    <property type="entry name" value="RND_mfp"/>
    <property type="match status" value="1"/>
</dbReference>
<dbReference type="GO" id="GO:1990281">
    <property type="term" value="C:efflux pump complex"/>
    <property type="evidence" value="ECO:0007669"/>
    <property type="project" value="TreeGrafter"/>
</dbReference>
<protein>
    <submittedName>
        <fullName evidence="4">Efflux RND transporter periplasmic adaptor subunit</fullName>
    </submittedName>
</protein>
<dbReference type="InterPro" id="IPR058792">
    <property type="entry name" value="Beta-barrel_RND_2"/>
</dbReference>
<evidence type="ECO:0000259" key="3">
    <source>
        <dbReference type="Pfam" id="PF25989"/>
    </source>
</evidence>
<dbReference type="PANTHER" id="PTHR30469:SF15">
    <property type="entry name" value="HLYD FAMILY OF SECRETION PROTEINS"/>
    <property type="match status" value="1"/>
</dbReference>
<dbReference type="GO" id="GO:0015562">
    <property type="term" value="F:efflux transmembrane transporter activity"/>
    <property type="evidence" value="ECO:0007669"/>
    <property type="project" value="TreeGrafter"/>
</dbReference>
<evidence type="ECO:0000313" key="4">
    <source>
        <dbReference type="EMBL" id="KAA2370256.1"/>
    </source>
</evidence>
<accession>A0A5B3GA96</accession>
<dbReference type="Gene3D" id="2.40.420.20">
    <property type="match status" value="1"/>
</dbReference>
<dbReference type="EMBL" id="VVXK01000009">
    <property type="protein sequence ID" value="KAA2370256.1"/>
    <property type="molecule type" value="Genomic_DNA"/>
</dbReference>
<comment type="similarity">
    <text evidence="1">Belongs to the membrane fusion protein (MFP) (TC 8.A.1) family.</text>
</comment>
<feature type="domain" description="YknX-like C-terminal permuted SH3-like" evidence="3">
    <location>
        <begin position="268"/>
        <end position="334"/>
    </location>
</feature>
<dbReference type="Proteomes" id="UP000323567">
    <property type="component" value="Unassembled WGS sequence"/>
</dbReference>
<dbReference type="Pfam" id="PF25954">
    <property type="entry name" value="Beta-barrel_RND_2"/>
    <property type="match status" value="1"/>
</dbReference>
<evidence type="ECO:0000256" key="1">
    <source>
        <dbReference type="ARBA" id="ARBA00009477"/>
    </source>
</evidence>
<feature type="domain" description="CusB-like beta-barrel" evidence="2">
    <location>
        <begin position="188"/>
        <end position="261"/>
    </location>
</feature>
<evidence type="ECO:0000259" key="2">
    <source>
        <dbReference type="Pfam" id="PF25954"/>
    </source>
</evidence>
<sequence length="337" mass="35268">MKRTVFCAALLLAAGCSSPKKNRTVDPLRVETIVAAPSADVGAAVYVGAIEEESSAALSFPVAGTVARTFADEGRRVGKGHLLAELDPTSARRTFEAAEAALNQAKDACARLKQLYDAESLPEIKWVEAQTRLRQAEAAFGIAKKNLEDCSLYAPFSGVVGQRRISAGETALPGVPVLTLLEVGRVKVRFSVPELEIARLGADSRIGVGVAALGDRVFPAGKIEKGAVANPAAHTYDVRATLDNAAGELLPGMVCRVTVSPAESAEEIAVPLRAVQQAGDGSRFVWTVRGDSAVRTAVTTGRLVNNGIVLTGGVAAGDRIVVDGMQKIGEGSKVVWR</sequence>
<comment type="caution">
    <text evidence="4">The sequence shown here is derived from an EMBL/GenBank/DDBJ whole genome shotgun (WGS) entry which is preliminary data.</text>
</comment>
<evidence type="ECO:0000313" key="5">
    <source>
        <dbReference type="Proteomes" id="UP000323567"/>
    </source>
</evidence>
<dbReference type="Pfam" id="PF25989">
    <property type="entry name" value="YknX_C"/>
    <property type="match status" value="1"/>
</dbReference>
<dbReference type="PANTHER" id="PTHR30469">
    <property type="entry name" value="MULTIDRUG RESISTANCE PROTEIN MDTA"/>
    <property type="match status" value="1"/>
</dbReference>
<dbReference type="RefSeq" id="WP_149887316.1">
    <property type="nucleotide sequence ID" value="NZ_CATYVA010000005.1"/>
</dbReference>
<gene>
    <name evidence="4" type="ORF">F2Y13_07965</name>
</gene>
<dbReference type="InterPro" id="IPR006143">
    <property type="entry name" value="RND_pump_MFP"/>
</dbReference>
<dbReference type="Gene3D" id="1.10.287.470">
    <property type="entry name" value="Helix hairpin bin"/>
    <property type="match status" value="1"/>
</dbReference>
<dbReference type="Gene3D" id="2.40.30.170">
    <property type="match status" value="1"/>
</dbReference>
<dbReference type="Gene3D" id="2.40.50.100">
    <property type="match status" value="1"/>
</dbReference>
<proteinExistence type="inferred from homology"/>
<dbReference type="InterPro" id="IPR058637">
    <property type="entry name" value="YknX-like_C"/>
</dbReference>
<organism evidence="4 5">
    <name type="scientific">Alistipes shahii</name>
    <dbReference type="NCBI Taxonomy" id="328814"/>
    <lineage>
        <taxon>Bacteria</taxon>
        <taxon>Pseudomonadati</taxon>
        <taxon>Bacteroidota</taxon>
        <taxon>Bacteroidia</taxon>
        <taxon>Bacteroidales</taxon>
        <taxon>Rikenellaceae</taxon>
        <taxon>Alistipes</taxon>
    </lineage>
</organism>